<evidence type="ECO:0000313" key="3">
    <source>
        <dbReference type="Proteomes" id="UP000019484"/>
    </source>
</evidence>
<accession>W9XTI5</accession>
<feature type="compositionally biased region" description="Low complexity" evidence="1">
    <location>
        <begin position="75"/>
        <end position="86"/>
    </location>
</feature>
<proteinExistence type="predicted"/>
<sequence length="881" mass="96663">MGMREVVTLSSFDRPQNVQDSVSDWLQSGYRDFYNTDKISSTVSFHGPCKSNNSPDLGSVTTGDDNVSISDSAHESFSTESSSHTSWTNATDPVDVLSDEEEKDHVQQLKQCHGSRASVEIQEQLLKGLHSTDQSACSSLRSHANPDVSSVLEAQAFDRSLALTEAAAAARIVDTNARHNIPKCSLRRACCPSKKQISPPKLKRDTEVTDQFVSLLIIFATRLITAIWPLSACPPMMSTCFNGAGVLPLRVFIQETLRRSKTSYSTLQVALYYLILLKAKLPCADSRKRQQSSSAGDEASERSQCRAMQCGRRMFLSALMLASKYLQDRNYSARAWSKISGLRSSEINQNEREYLTKIDYNLHVPKELFDNWSKIVIALSKLSKEPVQCPSGSCNLDLGQPGSGTNAILADMVSEVDVGHVRSDSMFSDDWWAAVIQQLDPAMVKDPVLVNDFLQVHLPKDKIEQVLLPTSTKQQGRSWDALPPSPDHVYDMNFSDTLKPRSAEHCKGQTPQTPQTPVQTSPSRSSTLPMQPHLRNLPTPQTTPQLAEKCPWSLSSSRNSLRCSASVDALRSMKKQSIMNANLDRCPPPRPNGCELPPVKSLMRSAETTRESSSRSTTPTSSPASVASEVTAYTSRSRSSSVSSSSSWSSLASAVPRMRIASTGFSSSPLARVCPLSERHRIPVSGDDSSLDASSSHSNREGSSRSESAATPTPNQGGGYGSCGSLPYRLSKHSVPTISEVDAVRVLMSLSTHSETPSRSVTPTPQQLTGYGVGSRRKENEHPRCHKRSLSTIETNLQSQVRCTMLNGSMRSDALEDPLKPCYDNTPKQWQLPTQDWATPRKALPNSMDNKRLATYCSMQQFPSAPDLASQYLKDAMVIAS</sequence>
<comment type="caution">
    <text evidence="2">The sequence shown here is derived from an EMBL/GenBank/DDBJ whole genome shotgun (WGS) entry which is preliminary data.</text>
</comment>
<feature type="compositionally biased region" description="Low complexity" evidence="1">
    <location>
        <begin position="509"/>
        <end position="527"/>
    </location>
</feature>
<dbReference type="HOGENOM" id="CLU_017197_0_0_1"/>
<feature type="compositionally biased region" description="Low complexity" evidence="1">
    <location>
        <begin position="685"/>
        <end position="697"/>
    </location>
</feature>
<keyword evidence="3" id="KW-1185">Reference proteome</keyword>
<evidence type="ECO:0000313" key="2">
    <source>
        <dbReference type="EMBL" id="EXJ80306.1"/>
    </source>
</evidence>
<feature type="compositionally biased region" description="Low complexity" evidence="1">
    <location>
        <begin position="614"/>
        <end position="630"/>
    </location>
</feature>
<dbReference type="eggNOG" id="KOG1674">
    <property type="taxonomic scope" value="Eukaryota"/>
</dbReference>
<dbReference type="Pfam" id="PF08613">
    <property type="entry name" value="Cyclin"/>
    <property type="match status" value="1"/>
</dbReference>
<dbReference type="STRING" id="1182541.W9XTI5"/>
<dbReference type="RefSeq" id="XP_007727500.1">
    <property type="nucleotide sequence ID" value="XM_007729310.1"/>
</dbReference>
<feature type="region of interest" description="Disordered" evidence="1">
    <location>
        <begin position="681"/>
        <end position="724"/>
    </location>
</feature>
<feature type="compositionally biased region" description="Polar residues" evidence="1">
    <location>
        <begin position="752"/>
        <end position="769"/>
    </location>
</feature>
<feature type="compositionally biased region" description="Polar residues" evidence="1">
    <location>
        <begin position="44"/>
        <end position="69"/>
    </location>
</feature>
<dbReference type="PANTHER" id="PTHR15615">
    <property type="match status" value="1"/>
</dbReference>
<dbReference type="OrthoDB" id="286814at2759"/>
<dbReference type="GO" id="GO:0005634">
    <property type="term" value="C:nucleus"/>
    <property type="evidence" value="ECO:0007669"/>
    <property type="project" value="TreeGrafter"/>
</dbReference>
<feature type="compositionally biased region" description="Polar residues" evidence="1">
    <location>
        <begin position="468"/>
        <end position="477"/>
    </location>
</feature>
<dbReference type="GO" id="GO:0016538">
    <property type="term" value="F:cyclin-dependent protein serine/threonine kinase regulator activity"/>
    <property type="evidence" value="ECO:0007669"/>
    <property type="project" value="TreeGrafter"/>
</dbReference>
<dbReference type="CDD" id="cd20557">
    <property type="entry name" value="CYCLIN_ScPCL1-like"/>
    <property type="match status" value="1"/>
</dbReference>
<feature type="compositionally biased region" description="Basic and acidic residues" evidence="1">
    <location>
        <begin position="498"/>
        <end position="507"/>
    </location>
</feature>
<feature type="region of interest" description="Disordered" evidence="1">
    <location>
        <begin position="752"/>
        <end position="784"/>
    </location>
</feature>
<feature type="region of interest" description="Disordered" evidence="1">
    <location>
        <begin position="467"/>
        <end position="551"/>
    </location>
</feature>
<evidence type="ECO:0008006" key="4">
    <source>
        <dbReference type="Google" id="ProtNLM"/>
    </source>
</evidence>
<protein>
    <recommendedName>
        <fullName evidence="4">Cyclin N-terminal domain-containing protein</fullName>
    </recommendedName>
</protein>
<dbReference type="GO" id="GO:0019901">
    <property type="term" value="F:protein kinase binding"/>
    <property type="evidence" value="ECO:0007669"/>
    <property type="project" value="InterPro"/>
</dbReference>
<dbReference type="GeneID" id="19163299"/>
<evidence type="ECO:0000256" key="1">
    <source>
        <dbReference type="SAM" id="MobiDB-lite"/>
    </source>
</evidence>
<dbReference type="Gene3D" id="1.10.472.10">
    <property type="entry name" value="Cyclin-like"/>
    <property type="match status" value="1"/>
</dbReference>
<dbReference type="InterPro" id="IPR013922">
    <property type="entry name" value="Cyclin_PHO80-like"/>
</dbReference>
<feature type="region of interest" description="Disordered" evidence="1">
    <location>
        <begin position="581"/>
        <end position="630"/>
    </location>
</feature>
<dbReference type="EMBL" id="AMWN01000008">
    <property type="protein sequence ID" value="EXJ80306.1"/>
    <property type="molecule type" value="Genomic_DNA"/>
</dbReference>
<reference evidence="2 3" key="1">
    <citation type="submission" date="2013-03" db="EMBL/GenBank/DDBJ databases">
        <title>The Genome Sequence of Capronia coronata CBS 617.96.</title>
        <authorList>
            <consortium name="The Broad Institute Genomics Platform"/>
            <person name="Cuomo C."/>
            <person name="de Hoog S."/>
            <person name="Gorbushina A."/>
            <person name="Walker B."/>
            <person name="Young S.K."/>
            <person name="Zeng Q."/>
            <person name="Gargeya S."/>
            <person name="Fitzgerald M."/>
            <person name="Haas B."/>
            <person name="Abouelleil A."/>
            <person name="Allen A.W."/>
            <person name="Alvarado L."/>
            <person name="Arachchi H.M."/>
            <person name="Berlin A.M."/>
            <person name="Chapman S.B."/>
            <person name="Gainer-Dewar J."/>
            <person name="Goldberg J."/>
            <person name="Griggs A."/>
            <person name="Gujja S."/>
            <person name="Hansen M."/>
            <person name="Howarth C."/>
            <person name="Imamovic A."/>
            <person name="Ireland A."/>
            <person name="Larimer J."/>
            <person name="McCowan C."/>
            <person name="Murphy C."/>
            <person name="Pearson M."/>
            <person name="Poon T.W."/>
            <person name="Priest M."/>
            <person name="Roberts A."/>
            <person name="Saif S."/>
            <person name="Shea T."/>
            <person name="Sisk P."/>
            <person name="Sykes S."/>
            <person name="Wortman J."/>
            <person name="Nusbaum C."/>
            <person name="Birren B."/>
        </authorList>
    </citation>
    <scope>NUCLEOTIDE SEQUENCE [LARGE SCALE GENOMIC DNA]</scope>
    <source>
        <strain evidence="2 3">CBS 617.96</strain>
    </source>
</reference>
<dbReference type="GO" id="GO:0000307">
    <property type="term" value="C:cyclin-dependent protein kinase holoenzyme complex"/>
    <property type="evidence" value="ECO:0007669"/>
    <property type="project" value="TreeGrafter"/>
</dbReference>
<dbReference type="PANTHER" id="PTHR15615:SF36">
    <property type="entry name" value="PHO85 CYCLIN-5"/>
    <property type="match status" value="1"/>
</dbReference>
<dbReference type="AlphaFoldDB" id="W9XTI5"/>
<dbReference type="Proteomes" id="UP000019484">
    <property type="component" value="Unassembled WGS sequence"/>
</dbReference>
<name>W9XTI5_9EURO</name>
<feature type="region of interest" description="Disordered" evidence="1">
    <location>
        <begin position="44"/>
        <end position="91"/>
    </location>
</feature>
<organism evidence="2 3">
    <name type="scientific">Capronia coronata CBS 617.96</name>
    <dbReference type="NCBI Taxonomy" id="1182541"/>
    <lineage>
        <taxon>Eukaryota</taxon>
        <taxon>Fungi</taxon>
        <taxon>Dikarya</taxon>
        <taxon>Ascomycota</taxon>
        <taxon>Pezizomycotina</taxon>
        <taxon>Eurotiomycetes</taxon>
        <taxon>Chaetothyriomycetidae</taxon>
        <taxon>Chaetothyriales</taxon>
        <taxon>Herpotrichiellaceae</taxon>
        <taxon>Capronia</taxon>
    </lineage>
</organism>
<gene>
    <name evidence="2" type="ORF">A1O1_08448</name>
</gene>